<sequence length="166" mass="17902">MAAHTLSSLHPITTGTKSTATGEYQLASDYSSLLTDFVSGNEIPSSAIIIDIPDTHTTNITDILPPYSEYLNDGPNYKARKRLPHAVPELPRRKKPVKKASTPASPAPTPVLANTTTSKLPKATTSCITAEDRARWAREGEEHAVKLGRVRAAMSMMGPRIGRVSP</sequence>
<name>M5G3A5_DACPD</name>
<dbReference type="GeneID" id="63685432"/>
<keyword evidence="3" id="KW-1185">Reference proteome</keyword>
<dbReference type="Proteomes" id="UP000030653">
    <property type="component" value="Unassembled WGS sequence"/>
</dbReference>
<dbReference type="RefSeq" id="XP_040627259.1">
    <property type="nucleotide sequence ID" value="XM_040770370.1"/>
</dbReference>
<gene>
    <name evidence="2" type="ORF">DACRYDRAFT_117360</name>
</gene>
<organism evidence="2 3">
    <name type="scientific">Dacryopinax primogenitus (strain DJM 731)</name>
    <name type="common">Brown rot fungus</name>
    <dbReference type="NCBI Taxonomy" id="1858805"/>
    <lineage>
        <taxon>Eukaryota</taxon>
        <taxon>Fungi</taxon>
        <taxon>Dikarya</taxon>
        <taxon>Basidiomycota</taxon>
        <taxon>Agaricomycotina</taxon>
        <taxon>Dacrymycetes</taxon>
        <taxon>Dacrymycetales</taxon>
        <taxon>Dacrymycetaceae</taxon>
        <taxon>Dacryopinax</taxon>
    </lineage>
</organism>
<feature type="region of interest" description="Disordered" evidence="1">
    <location>
        <begin position="75"/>
        <end position="115"/>
    </location>
</feature>
<accession>M5G3A5</accession>
<dbReference type="AlphaFoldDB" id="M5G3A5"/>
<protein>
    <submittedName>
        <fullName evidence="2">Uncharacterized protein</fullName>
    </submittedName>
</protein>
<evidence type="ECO:0000313" key="2">
    <source>
        <dbReference type="EMBL" id="EJU00362.1"/>
    </source>
</evidence>
<dbReference type="EMBL" id="JH795867">
    <property type="protein sequence ID" value="EJU00362.1"/>
    <property type="molecule type" value="Genomic_DNA"/>
</dbReference>
<proteinExistence type="predicted"/>
<evidence type="ECO:0000313" key="3">
    <source>
        <dbReference type="Proteomes" id="UP000030653"/>
    </source>
</evidence>
<evidence type="ECO:0000256" key="1">
    <source>
        <dbReference type="SAM" id="MobiDB-lite"/>
    </source>
</evidence>
<reference evidence="2 3" key="1">
    <citation type="journal article" date="2012" name="Science">
        <title>The Paleozoic origin of enzymatic lignin decomposition reconstructed from 31 fungal genomes.</title>
        <authorList>
            <person name="Floudas D."/>
            <person name="Binder M."/>
            <person name="Riley R."/>
            <person name="Barry K."/>
            <person name="Blanchette R.A."/>
            <person name="Henrissat B."/>
            <person name="Martinez A.T."/>
            <person name="Otillar R."/>
            <person name="Spatafora J.W."/>
            <person name="Yadav J.S."/>
            <person name="Aerts A."/>
            <person name="Benoit I."/>
            <person name="Boyd A."/>
            <person name="Carlson A."/>
            <person name="Copeland A."/>
            <person name="Coutinho P.M."/>
            <person name="de Vries R.P."/>
            <person name="Ferreira P."/>
            <person name="Findley K."/>
            <person name="Foster B."/>
            <person name="Gaskell J."/>
            <person name="Glotzer D."/>
            <person name="Gorecki P."/>
            <person name="Heitman J."/>
            <person name="Hesse C."/>
            <person name="Hori C."/>
            <person name="Igarashi K."/>
            <person name="Jurgens J.A."/>
            <person name="Kallen N."/>
            <person name="Kersten P."/>
            <person name="Kohler A."/>
            <person name="Kuees U."/>
            <person name="Kumar T.K.A."/>
            <person name="Kuo A."/>
            <person name="LaButti K."/>
            <person name="Larrondo L.F."/>
            <person name="Lindquist E."/>
            <person name="Ling A."/>
            <person name="Lombard V."/>
            <person name="Lucas S."/>
            <person name="Lundell T."/>
            <person name="Martin R."/>
            <person name="McLaughlin D.J."/>
            <person name="Morgenstern I."/>
            <person name="Morin E."/>
            <person name="Murat C."/>
            <person name="Nagy L.G."/>
            <person name="Nolan M."/>
            <person name="Ohm R.A."/>
            <person name="Patyshakuliyeva A."/>
            <person name="Rokas A."/>
            <person name="Ruiz-Duenas F.J."/>
            <person name="Sabat G."/>
            <person name="Salamov A."/>
            <person name="Samejima M."/>
            <person name="Schmutz J."/>
            <person name="Slot J.C."/>
            <person name="St John F."/>
            <person name="Stenlid J."/>
            <person name="Sun H."/>
            <person name="Sun S."/>
            <person name="Syed K."/>
            <person name="Tsang A."/>
            <person name="Wiebenga A."/>
            <person name="Young D."/>
            <person name="Pisabarro A."/>
            <person name="Eastwood D.C."/>
            <person name="Martin F."/>
            <person name="Cullen D."/>
            <person name="Grigoriev I.V."/>
            <person name="Hibbett D.S."/>
        </authorList>
    </citation>
    <scope>NUCLEOTIDE SEQUENCE [LARGE SCALE GENOMIC DNA]</scope>
    <source>
        <strain evidence="2 3">DJM-731 SS1</strain>
    </source>
</reference>
<dbReference type="HOGENOM" id="CLU_1602669_0_0_1"/>